<gene>
    <name evidence="8" type="ORF">ACH5RR_004747</name>
</gene>
<keyword evidence="3" id="KW-0238">DNA-binding</keyword>
<dbReference type="Proteomes" id="UP001630127">
    <property type="component" value="Unassembled WGS sequence"/>
</dbReference>
<dbReference type="InterPro" id="IPR036093">
    <property type="entry name" value="NAC_dom_sf"/>
</dbReference>
<keyword evidence="2" id="KW-0805">Transcription regulation</keyword>
<name>A0ABD3AYW8_9GENT</name>
<dbReference type="PANTHER" id="PTHR31744">
    <property type="entry name" value="PROTEIN CUP-SHAPED COTYLEDON 2-RELATED"/>
    <property type="match status" value="1"/>
</dbReference>
<evidence type="ECO:0000256" key="3">
    <source>
        <dbReference type="ARBA" id="ARBA00023125"/>
    </source>
</evidence>
<dbReference type="Pfam" id="PF02365">
    <property type="entry name" value="NAM"/>
    <property type="match status" value="1"/>
</dbReference>
<dbReference type="PROSITE" id="PS51005">
    <property type="entry name" value="NAC"/>
    <property type="match status" value="1"/>
</dbReference>
<evidence type="ECO:0000313" key="8">
    <source>
        <dbReference type="EMBL" id="KAL3536286.1"/>
    </source>
</evidence>
<dbReference type="Gene3D" id="2.170.150.80">
    <property type="entry name" value="NAC domain"/>
    <property type="match status" value="1"/>
</dbReference>
<reference evidence="8 9" key="1">
    <citation type="submission" date="2024-11" db="EMBL/GenBank/DDBJ databases">
        <title>A near-complete genome assembly of Cinchona calisaya.</title>
        <authorList>
            <person name="Lian D.C."/>
            <person name="Zhao X.W."/>
            <person name="Wei L."/>
        </authorList>
    </citation>
    <scope>NUCLEOTIDE SEQUENCE [LARGE SCALE GENOMIC DNA]</scope>
    <source>
        <tissue evidence="8">Nenye</tissue>
    </source>
</reference>
<organism evidence="8 9">
    <name type="scientific">Cinchona calisaya</name>
    <dbReference type="NCBI Taxonomy" id="153742"/>
    <lineage>
        <taxon>Eukaryota</taxon>
        <taxon>Viridiplantae</taxon>
        <taxon>Streptophyta</taxon>
        <taxon>Embryophyta</taxon>
        <taxon>Tracheophyta</taxon>
        <taxon>Spermatophyta</taxon>
        <taxon>Magnoliopsida</taxon>
        <taxon>eudicotyledons</taxon>
        <taxon>Gunneridae</taxon>
        <taxon>Pentapetalae</taxon>
        <taxon>asterids</taxon>
        <taxon>lamiids</taxon>
        <taxon>Gentianales</taxon>
        <taxon>Rubiaceae</taxon>
        <taxon>Cinchonoideae</taxon>
        <taxon>Cinchoneae</taxon>
        <taxon>Cinchona</taxon>
    </lineage>
</organism>
<dbReference type="AlphaFoldDB" id="A0ABD3AYW8"/>
<comment type="caution">
    <text evidence="8">The sequence shown here is derived from an EMBL/GenBank/DDBJ whole genome shotgun (WGS) entry which is preliminary data.</text>
</comment>
<dbReference type="GO" id="GO:0003677">
    <property type="term" value="F:DNA binding"/>
    <property type="evidence" value="ECO:0007669"/>
    <property type="project" value="UniProtKB-KW"/>
</dbReference>
<protein>
    <recommendedName>
        <fullName evidence="7">NAC domain-containing protein</fullName>
    </recommendedName>
</protein>
<keyword evidence="4" id="KW-0804">Transcription</keyword>
<dbReference type="SUPFAM" id="SSF101941">
    <property type="entry name" value="NAC domain"/>
    <property type="match status" value="1"/>
</dbReference>
<evidence type="ECO:0000256" key="2">
    <source>
        <dbReference type="ARBA" id="ARBA00023015"/>
    </source>
</evidence>
<keyword evidence="9" id="KW-1185">Reference proteome</keyword>
<dbReference type="InterPro" id="IPR003441">
    <property type="entry name" value="NAC-dom"/>
</dbReference>
<evidence type="ECO:0000256" key="4">
    <source>
        <dbReference type="ARBA" id="ARBA00023163"/>
    </source>
</evidence>
<keyword evidence="5" id="KW-0539">Nucleus</keyword>
<evidence type="ECO:0000256" key="5">
    <source>
        <dbReference type="ARBA" id="ARBA00023242"/>
    </source>
</evidence>
<comment type="subcellular location">
    <subcellularLocation>
        <location evidence="1">Nucleus</location>
    </subcellularLocation>
</comment>
<dbReference type="PANTHER" id="PTHR31744:SF233">
    <property type="entry name" value="NAC DOMAIN-CONTAINING PROTEIN 72-LIKE"/>
    <property type="match status" value="1"/>
</dbReference>
<evidence type="ECO:0000256" key="1">
    <source>
        <dbReference type="ARBA" id="ARBA00004123"/>
    </source>
</evidence>
<sequence length="337" mass="38015">MEKHQLKQEIQLPPGFRFHPSDEELIVHYLVKKVSKIPLPAAIIAEVELYKLSPWDLPKKAVFGEEEWYFFTPRDRKYPNGMRPNRMAASGYWKATGTDKPILSSCGAKLDDWVLCRVRQKTGMSGGNFWEDINGPNPKEPAVQCPPKLDKNCPNIPMGTRSSTAPVNVEMVGEYLHKDCSMLSFLFNSQNFPCMDHTVSNISFQGNNKTLSHHETPRMETISNISFEGKKTSSSVCGDNFNIDYLQNSIPPPPSSNGLLLQVRKRKIIEGNSEDIISIKHQREEIPQSTSNDTMGTMVSSSTNQMDDRNNSNVDDHQLGSMMMYQDLYSLAFACGE</sequence>
<evidence type="ECO:0000259" key="7">
    <source>
        <dbReference type="PROSITE" id="PS51005"/>
    </source>
</evidence>
<feature type="region of interest" description="Disordered" evidence="6">
    <location>
        <begin position="286"/>
        <end position="311"/>
    </location>
</feature>
<evidence type="ECO:0000256" key="6">
    <source>
        <dbReference type="SAM" id="MobiDB-lite"/>
    </source>
</evidence>
<accession>A0ABD3AYW8</accession>
<dbReference type="GO" id="GO:0005634">
    <property type="term" value="C:nucleus"/>
    <property type="evidence" value="ECO:0007669"/>
    <property type="project" value="UniProtKB-SubCell"/>
</dbReference>
<feature type="compositionally biased region" description="Polar residues" evidence="6">
    <location>
        <begin position="287"/>
        <end position="305"/>
    </location>
</feature>
<feature type="domain" description="NAC" evidence="7">
    <location>
        <begin position="12"/>
        <end position="150"/>
    </location>
</feature>
<proteinExistence type="predicted"/>
<evidence type="ECO:0000313" key="9">
    <source>
        <dbReference type="Proteomes" id="UP001630127"/>
    </source>
</evidence>
<dbReference type="EMBL" id="JBJUIK010000002">
    <property type="protein sequence ID" value="KAL3536286.1"/>
    <property type="molecule type" value="Genomic_DNA"/>
</dbReference>